<dbReference type="NCBIfam" id="TIGR04291">
    <property type="entry name" value="arsen_driv_ArsA"/>
    <property type="match status" value="1"/>
</dbReference>
<protein>
    <submittedName>
        <fullName evidence="3">Arsenic ABC transporter ATPase</fullName>
    </submittedName>
</protein>
<evidence type="ECO:0000256" key="1">
    <source>
        <dbReference type="ARBA" id="ARBA00011040"/>
    </source>
</evidence>
<keyword evidence="4" id="KW-1185">Reference proteome</keyword>
<proteinExistence type="inferred from homology"/>
<dbReference type="InterPro" id="IPR027417">
    <property type="entry name" value="P-loop_NTPase"/>
</dbReference>
<dbReference type="STRING" id="28042.GU90_03835"/>
<feature type="domain" description="AAA+ ATPase" evidence="2">
    <location>
        <begin position="5"/>
        <end position="226"/>
    </location>
</feature>
<evidence type="ECO:0000313" key="3">
    <source>
        <dbReference type="EMBL" id="KEI45570.1"/>
    </source>
</evidence>
<dbReference type="AlphaFoldDB" id="A0A073B1T9"/>
<dbReference type="NCBIfam" id="TIGR00345">
    <property type="entry name" value="GET3_arsA_TRC40"/>
    <property type="match status" value="1"/>
</dbReference>
<dbReference type="GO" id="GO:0005524">
    <property type="term" value="F:ATP binding"/>
    <property type="evidence" value="ECO:0007669"/>
    <property type="project" value="InterPro"/>
</dbReference>
<dbReference type="PIRSF" id="PIRSF001327">
    <property type="entry name" value="Arsenical_pump-driving_ATPase"/>
    <property type="match status" value="1"/>
</dbReference>
<dbReference type="Gene3D" id="3.40.50.300">
    <property type="entry name" value="P-loop containing nucleotide triphosphate hydrolases"/>
    <property type="match status" value="2"/>
</dbReference>
<dbReference type="GO" id="GO:0016887">
    <property type="term" value="F:ATP hydrolysis activity"/>
    <property type="evidence" value="ECO:0007669"/>
    <property type="project" value="InterPro"/>
</dbReference>
<reference evidence="3 4" key="1">
    <citation type="submission" date="2014-06" db="EMBL/GenBank/DDBJ databases">
        <title>Saccharopolyspora rectivirgula DSM-43113 Genome sequencing.</title>
        <authorList>
            <person name="Barrera C."/>
            <person name="Millon L."/>
            <person name="Rognon B."/>
            <person name="Zaugg C."/>
            <person name="Monod M."/>
        </authorList>
    </citation>
    <scope>NUCLEOTIDE SEQUENCE [LARGE SCALE GENOMIC DNA]</scope>
    <source>
        <strain evidence="3 4">DSM 43113</strain>
    </source>
</reference>
<evidence type="ECO:0000259" key="2">
    <source>
        <dbReference type="SMART" id="SM00382"/>
    </source>
</evidence>
<gene>
    <name evidence="3" type="ORF">GU90_03835</name>
</gene>
<evidence type="ECO:0000313" key="4">
    <source>
        <dbReference type="Proteomes" id="UP000031419"/>
    </source>
</evidence>
<dbReference type="PANTHER" id="PTHR10803">
    <property type="entry name" value="ARSENICAL PUMP-DRIVING ATPASE ARSENITE-TRANSLOCATING ATPASE"/>
    <property type="match status" value="1"/>
</dbReference>
<comment type="caution">
    <text evidence="3">The sequence shown here is derived from an EMBL/GenBank/DDBJ whole genome shotgun (WGS) entry which is preliminary data.</text>
</comment>
<dbReference type="SUPFAM" id="SSF52540">
    <property type="entry name" value="P-loop containing nucleoside triphosphate hydrolases"/>
    <property type="match status" value="2"/>
</dbReference>
<dbReference type="GO" id="GO:0015446">
    <property type="term" value="F:ATPase-coupled arsenite transmembrane transporter activity"/>
    <property type="evidence" value="ECO:0007669"/>
    <property type="project" value="InterPro"/>
</dbReference>
<dbReference type="SMART" id="SM00382">
    <property type="entry name" value="AAA"/>
    <property type="match status" value="2"/>
</dbReference>
<dbReference type="eggNOG" id="COG0003">
    <property type="taxonomic scope" value="Bacteria"/>
</dbReference>
<dbReference type="InterPro" id="IPR027541">
    <property type="entry name" value="Ars_ATPase"/>
</dbReference>
<dbReference type="Proteomes" id="UP000031419">
    <property type="component" value="Unassembled WGS sequence"/>
</dbReference>
<organism evidence="3 4">
    <name type="scientific">Saccharopolyspora rectivirgula</name>
    <dbReference type="NCBI Taxonomy" id="28042"/>
    <lineage>
        <taxon>Bacteria</taxon>
        <taxon>Bacillati</taxon>
        <taxon>Actinomycetota</taxon>
        <taxon>Actinomycetes</taxon>
        <taxon>Pseudonocardiales</taxon>
        <taxon>Pseudonocardiaceae</taxon>
        <taxon>Saccharopolyspora</taxon>
    </lineage>
</organism>
<dbReference type="InterPro" id="IPR025723">
    <property type="entry name" value="ArsA/GET3_ATPase-like"/>
</dbReference>
<dbReference type="EMBL" id="JNVU01000012">
    <property type="protein sequence ID" value="KEI45570.1"/>
    <property type="molecule type" value="Genomic_DNA"/>
</dbReference>
<accession>A0A073B1T9</accession>
<dbReference type="PANTHER" id="PTHR10803:SF3">
    <property type="entry name" value="ATPASE GET3"/>
    <property type="match status" value="1"/>
</dbReference>
<sequence>MLRVRTPFVFFTGKGGVGKTSTASATAIGLADAGRSVLVVSTDPASNLDEVLETTAGRDPRPVPGVTGLFVMNLDPSEAAAQYREKVLGPYRDSLPASAVEQIEEQLSGACTVEIAAFNEFVALLTNPEIRERFDHVVFDTAPTGHTLRLLSLPSAWSDFLATNPGDASCIGPLAEMGAQQQRYTEAMHALADADQTTLVLVTRPDQGALAEAGRASAELRELGVGNQRLIVNGVFTATRDDPLAQAWQQRAQDALEQMPESLAEVTEIESVPLLPELPLGVRNLRAMLRPTLPAQSDSTADAALPAGVATHVRDLIDEVAAHGRGLVMALGKGGVGKTTVASSVAVGLARRGLPVTLTTTDPAAHLDASLSDGLGDLEVTRIDPVAETAAYTEAVLAEAGANLDEQGRALLVEDLRSPCTEEIAVFHAFARTVAAAQDRIVVVDTAPTGHTLLLLDASRSYQRQLSQQSGQAPPPEAVELLDRLTDPDYTRVVLVTLPEATPVHEAAALQGDLARAGIKPFAWVVNQSLAAASPVDPLLVARAASERRYLAEVATDHAERTAVLPWRATTPVGAEQLALLANGEH</sequence>
<feature type="domain" description="AAA+ ATPase" evidence="2">
    <location>
        <begin position="324"/>
        <end position="530"/>
    </location>
</feature>
<dbReference type="CDD" id="cd02035">
    <property type="entry name" value="ArsA"/>
    <property type="match status" value="2"/>
</dbReference>
<dbReference type="InterPro" id="IPR003593">
    <property type="entry name" value="AAA+_ATPase"/>
</dbReference>
<dbReference type="InterPro" id="IPR016300">
    <property type="entry name" value="ATPase_ArsA/GET3"/>
</dbReference>
<comment type="similarity">
    <text evidence="1">Belongs to the arsA ATPase family.</text>
</comment>
<name>A0A073B1T9_9PSEU</name>
<dbReference type="Pfam" id="PF02374">
    <property type="entry name" value="ArsA_ATPase"/>
    <property type="match status" value="3"/>
</dbReference>